<feature type="compositionally biased region" description="Basic residues" evidence="1">
    <location>
        <begin position="173"/>
        <end position="187"/>
    </location>
</feature>
<organism evidence="2 3">
    <name type="scientific">Candida parapsilosis</name>
    <name type="common">Yeast</name>
    <dbReference type="NCBI Taxonomy" id="5480"/>
    <lineage>
        <taxon>Eukaryota</taxon>
        <taxon>Fungi</taxon>
        <taxon>Dikarya</taxon>
        <taxon>Ascomycota</taxon>
        <taxon>Saccharomycotina</taxon>
        <taxon>Pichiomycetes</taxon>
        <taxon>Debaryomycetaceae</taxon>
        <taxon>Candida/Lodderomyces clade</taxon>
        <taxon>Candida</taxon>
    </lineage>
</organism>
<protein>
    <submittedName>
        <fullName evidence="2">Uncharacterized protein</fullName>
    </submittedName>
</protein>
<gene>
    <name evidence="2" type="ORF">FOB60_002967</name>
</gene>
<feature type="compositionally biased region" description="Basic and acidic residues" evidence="1">
    <location>
        <begin position="205"/>
        <end position="219"/>
    </location>
</feature>
<feature type="region of interest" description="Disordered" evidence="1">
    <location>
        <begin position="205"/>
        <end position="253"/>
    </location>
</feature>
<evidence type="ECO:0000256" key="1">
    <source>
        <dbReference type="SAM" id="MobiDB-lite"/>
    </source>
</evidence>
<evidence type="ECO:0000313" key="3">
    <source>
        <dbReference type="Proteomes" id="UP000590412"/>
    </source>
</evidence>
<accession>A0A8X7NJV0</accession>
<feature type="compositionally biased region" description="Basic residues" evidence="1">
    <location>
        <begin position="220"/>
        <end position="240"/>
    </location>
</feature>
<dbReference type="InterPro" id="IPR018555">
    <property type="entry name" value="C630.06c-like"/>
</dbReference>
<evidence type="ECO:0000313" key="2">
    <source>
        <dbReference type="EMBL" id="KAF6052711.1"/>
    </source>
</evidence>
<dbReference type="EMBL" id="JABWAB010000004">
    <property type="protein sequence ID" value="KAF6052711.1"/>
    <property type="molecule type" value="Genomic_DNA"/>
</dbReference>
<comment type="caution">
    <text evidence="2">The sequence shown here is derived from an EMBL/GenBank/DDBJ whole genome shotgun (WGS) entry which is preliminary data.</text>
</comment>
<feature type="region of interest" description="Disordered" evidence="1">
    <location>
        <begin position="171"/>
        <end position="190"/>
    </location>
</feature>
<feature type="compositionally biased region" description="Acidic residues" evidence="1">
    <location>
        <begin position="48"/>
        <end position="62"/>
    </location>
</feature>
<dbReference type="AlphaFoldDB" id="A0A8X7NJV0"/>
<feature type="compositionally biased region" description="Polar residues" evidence="1">
    <location>
        <begin position="241"/>
        <end position="253"/>
    </location>
</feature>
<dbReference type="Proteomes" id="UP000590412">
    <property type="component" value="Unassembled WGS sequence"/>
</dbReference>
<feature type="region of interest" description="Disordered" evidence="1">
    <location>
        <begin position="1"/>
        <end position="62"/>
    </location>
</feature>
<proteinExistence type="predicted"/>
<reference evidence="2" key="1">
    <citation type="submission" date="2020-03" db="EMBL/GenBank/DDBJ databases">
        <title>FDA dAtabase for Regulatory Grade micrObial Sequences (FDA-ARGOS): Supporting development and validation of Infectious Disease Dx tests.</title>
        <authorList>
            <person name="Campos J."/>
            <person name="Goldberg B."/>
            <person name="Tallon L."/>
            <person name="Sadzewicz L."/>
            <person name="Vavikolanu K."/>
            <person name="Mehta A."/>
            <person name="Aluvathingal J."/>
            <person name="Nadendla S."/>
            <person name="Nandy P."/>
            <person name="Geyer C."/>
            <person name="Yan Y."/>
            <person name="Sichtig H."/>
        </authorList>
    </citation>
    <scope>NUCLEOTIDE SEQUENCE [LARGE SCALE GENOMIC DNA]</scope>
    <source>
        <strain evidence="2">FDAARGOS_652</strain>
    </source>
</reference>
<dbReference type="Pfam" id="PF09428">
    <property type="entry name" value="DUF2011"/>
    <property type="match status" value="1"/>
</dbReference>
<sequence length="253" mass="29555">MGEQKISRQSLYHEDSGSEVESDSDGVSYMPPDMEFEFVEVDNSATPQEDDNQQQGIEEEEELAFPLFASATTIQTVEPKEADDSSDRGRLKIKQPIQKISLREHSEERINNERPESYYFASYTPKEKLQFAQVAVSANDIYAQYFIQPNSHKLINLNEHNSLIERELEKEKARKKKNRPGRKKRQSRIVCRERRLERAAIAKKEEKERKLREKQEKYGKFKKQGGRHVKKTFNKGKPNRGKNTVGNTKYRTE</sequence>
<name>A0A8X7NJV0_CANPA</name>